<sequence>MVVEAIGQMADTDLLGEALTEQLEWQRGRLQVDAAGCTSEAWLWAAGDMVRGPDVVTAVADGHRVAASIHAAL</sequence>
<evidence type="ECO:0000259" key="1">
    <source>
        <dbReference type="Pfam" id="PF07992"/>
    </source>
</evidence>
<dbReference type="AlphaFoldDB" id="A0A5M8FRH6"/>
<dbReference type="GO" id="GO:0016491">
    <property type="term" value="F:oxidoreductase activity"/>
    <property type="evidence" value="ECO:0007669"/>
    <property type="project" value="InterPro"/>
</dbReference>
<organism evidence="2 3">
    <name type="scientific">Thiohalocapsa marina</name>
    <dbReference type="NCBI Taxonomy" id="424902"/>
    <lineage>
        <taxon>Bacteria</taxon>
        <taxon>Pseudomonadati</taxon>
        <taxon>Pseudomonadota</taxon>
        <taxon>Gammaproteobacteria</taxon>
        <taxon>Chromatiales</taxon>
        <taxon>Chromatiaceae</taxon>
        <taxon>Thiohalocapsa</taxon>
    </lineage>
</organism>
<gene>
    <name evidence="2" type="ORF">F2Q65_07005</name>
</gene>
<dbReference type="InterPro" id="IPR036188">
    <property type="entry name" value="FAD/NAD-bd_sf"/>
</dbReference>
<evidence type="ECO:0000313" key="3">
    <source>
        <dbReference type="Proteomes" id="UP000322981"/>
    </source>
</evidence>
<accession>A0A5M8FRH6</accession>
<comment type="caution">
    <text evidence="2">The sequence shown here is derived from an EMBL/GenBank/DDBJ whole genome shotgun (WGS) entry which is preliminary data.</text>
</comment>
<proteinExistence type="predicted"/>
<dbReference type="InterPro" id="IPR023753">
    <property type="entry name" value="FAD/NAD-binding_dom"/>
</dbReference>
<protein>
    <submittedName>
        <fullName evidence="2">Oxidoreductase</fullName>
    </submittedName>
</protein>
<keyword evidence="3" id="KW-1185">Reference proteome</keyword>
<reference evidence="2 3" key="1">
    <citation type="submission" date="2019-09" db="EMBL/GenBank/DDBJ databases">
        <title>Whole-genome sequence of the purple sulfur bacterium Thiohalocapsa marina DSM 19078.</title>
        <authorList>
            <person name="Kyndt J.A."/>
            <person name="Meyer T.E."/>
        </authorList>
    </citation>
    <scope>NUCLEOTIDE SEQUENCE [LARGE SCALE GENOMIC DNA]</scope>
    <source>
        <strain evidence="2 3">DSM 19078</strain>
    </source>
</reference>
<dbReference type="Proteomes" id="UP000322981">
    <property type="component" value="Unassembled WGS sequence"/>
</dbReference>
<dbReference type="Gene3D" id="3.50.50.60">
    <property type="entry name" value="FAD/NAD(P)-binding domain"/>
    <property type="match status" value="1"/>
</dbReference>
<dbReference type="Pfam" id="PF07992">
    <property type="entry name" value="Pyr_redox_2"/>
    <property type="match status" value="1"/>
</dbReference>
<name>A0A5M8FRH6_9GAMM</name>
<dbReference type="SUPFAM" id="SSF51905">
    <property type="entry name" value="FAD/NAD(P)-binding domain"/>
    <property type="match status" value="1"/>
</dbReference>
<evidence type="ECO:0000313" key="2">
    <source>
        <dbReference type="EMBL" id="KAA6186101.1"/>
    </source>
</evidence>
<dbReference type="RefSeq" id="WP_170265574.1">
    <property type="nucleotide sequence ID" value="NZ_VWXX01000006.1"/>
</dbReference>
<feature type="domain" description="FAD/NAD(P)-binding" evidence="1">
    <location>
        <begin position="1"/>
        <end position="60"/>
    </location>
</feature>
<feature type="non-terminal residue" evidence="2">
    <location>
        <position position="73"/>
    </location>
</feature>
<dbReference type="EMBL" id="VWXX01000006">
    <property type="protein sequence ID" value="KAA6186101.1"/>
    <property type="molecule type" value="Genomic_DNA"/>
</dbReference>